<dbReference type="PANTHER" id="PTHR30408:SF13">
    <property type="entry name" value="TYPE I RESTRICTION ENZYME HINDI SPECIFICITY SUBUNIT"/>
    <property type="match status" value="1"/>
</dbReference>
<dbReference type="Gene3D" id="3.90.220.20">
    <property type="entry name" value="DNA methylase specificity domains"/>
    <property type="match status" value="2"/>
</dbReference>
<dbReference type="Proteomes" id="UP000886721">
    <property type="component" value="Unassembled WGS sequence"/>
</dbReference>
<name>A0A9D2BAT1_9FIRM</name>
<dbReference type="SUPFAM" id="SSF116734">
    <property type="entry name" value="DNA methylase specificity domain"/>
    <property type="match status" value="2"/>
</dbReference>
<evidence type="ECO:0000313" key="5">
    <source>
        <dbReference type="EMBL" id="HIX68592.1"/>
    </source>
</evidence>
<dbReference type="PANTHER" id="PTHR30408">
    <property type="entry name" value="TYPE-1 RESTRICTION ENZYME ECOKI SPECIFICITY PROTEIN"/>
    <property type="match status" value="1"/>
</dbReference>
<dbReference type="EC" id="3.1.21.-" evidence="5"/>
<feature type="domain" description="Type I restriction modification DNA specificity" evidence="4">
    <location>
        <begin position="212"/>
        <end position="352"/>
    </location>
</feature>
<dbReference type="Pfam" id="PF01420">
    <property type="entry name" value="Methylase_S"/>
    <property type="match status" value="2"/>
</dbReference>
<dbReference type="InterPro" id="IPR052021">
    <property type="entry name" value="Type-I_RS_S_subunit"/>
</dbReference>
<dbReference type="GO" id="GO:0004519">
    <property type="term" value="F:endonuclease activity"/>
    <property type="evidence" value="ECO:0007669"/>
    <property type="project" value="UniProtKB-KW"/>
</dbReference>
<keyword evidence="2" id="KW-0680">Restriction system</keyword>
<dbReference type="GO" id="GO:0016787">
    <property type="term" value="F:hydrolase activity"/>
    <property type="evidence" value="ECO:0007669"/>
    <property type="project" value="UniProtKB-KW"/>
</dbReference>
<keyword evidence="5" id="KW-0540">Nuclease</keyword>
<dbReference type="InterPro" id="IPR044946">
    <property type="entry name" value="Restrct_endonuc_typeI_TRD_sf"/>
</dbReference>
<keyword evidence="5" id="KW-0255">Endonuclease</keyword>
<feature type="domain" description="Type I restriction modification DNA specificity" evidence="4">
    <location>
        <begin position="3"/>
        <end position="183"/>
    </location>
</feature>
<protein>
    <submittedName>
        <fullName evidence="5">Restriction endonuclease subunit S</fullName>
        <ecNumber evidence="5">3.1.21.-</ecNumber>
    </submittedName>
</protein>
<accession>A0A9D2BAT1</accession>
<reference evidence="5" key="1">
    <citation type="journal article" date="2021" name="PeerJ">
        <title>Extensive microbial diversity within the chicken gut microbiome revealed by metagenomics and culture.</title>
        <authorList>
            <person name="Gilroy R."/>
            <person name="Ravi A."/>
            <person name="Getino M."/>
            <person name="Pursley I."/>
            <person name="Horton D.L."/>
            <person name="Alikhan N.F."/>
            <person name="Baker D."/>
            <person name="Gharbi K."/>
            <person name="Hall N."/>
            <person name="Watson M."/>
            <person name="Adriaenssens E.M."/>
            <person name="Foster-Nyarko E."/>
            <person name="Jarju S."/>
            <person name="Secka A."/>
            <person name="Antonio M."/>
            <person name="Oren A."/>
            <person name="Chaudhuri R.R."/>
            <person name="La Ragione R."/>
            <person name="Hildebrand F."/>
            <person name="Pallen M.J."/>
        </authorList>
    </citation>
    <scope>NUCLEOTIDE SEQUENCE</scope>
    <source>
        <strain evidence="5">CHK191-13928</strain>
    </source>
</reference>
<proteinExistence type="inferred from homology"/>
<dbReference type="GO" id="GO:0003677">
    <property type="term" value="F:DNA binding"/>
    <property type="evidence" value="ECO:0007669"/>
    <property type="project" value="UniProtKB-KW"/>
</dbReference>
<gene>
    <name evidence="5" type="ORF">H9735_10800</name>
</gene>
<comment type="similarity">
    <text evidence="1">Belongs to the type-I restriction system S methylase family.</text>
</comment>
<keyword evidence="5" id="KW-0378">Hydrolase</keyword>
<evidence type="ECO:0000313" key="6">
    <source>
        <dbReference type="Proteomes" id="UP000886721"/>
    </source>
</evidence>
<evidence type="ECO:0000256" key="1">
    <source>
        <dbReference type="ARBA" id="ARBA00010923"/>
    </source>
</evidence>
<dbReference type="EMBL" id="DXEM01000032">
    <property type="protein sequence ID" value="HIX68592.1"/>
    <property type="molecule type" value="Genomic_DNA"/>
</dbReference>
<sequence length="396" mass="45103">MSWEKVKLGEISFCIQPGPFGSQLHNSDYADEGTPIIMPKDMIDGQIQHTGLNKVPEEHVIRLQRHQVYEGNLMVARKGDVRKCVYITEKENGWLTGSDCLKVVLNERLCYPRYIYYQLRSPYIGSWLQQISIGATMPSINTGLLSSLEVYLPPIEIQRRIADIFSVYDNLIENNRKQIKLLEEAAQRLYKEWFVDLRFPGYEDTPIVDGVPKGWSKQTLSDIADVTMGQSPKSEFYNDKKEGLPFHQGVGSYGRRFVVDETYSTSFTKIADANSILFSVRAPVGRLNFTKNKIVIGRGLSAMNHKQGKQSYLFYLLKERFFKDDIVGNGSIFASISKNELLSQQFIIPTQELIEAFDNIATNIDEKIAILDSQISLLTQARDHLLPKLMNGEIEV</sequence>
<keyword evidence="3" id="KW-0238">DNA-binding</keyword>
<dbReference type="AlphaFoldDB" id="A0A9D2BAT1"/>
<evidence type="ECO:0000256" key="2">
    <source>
        <dbReference type="ARBA" id="ARBA00022747"/>
    </source>
</evidence>
<reference evidence="5" key="2">
    <citation type="submission" date="2021-04" db="EMBL/GenBank/DDBJ databases">
        <authorList>
            <person name="Gilroy R."/>
        </authorList>
    </citation>
    <scope>NUCLEOTIDE SEQUENCE</scope>
    <source>
        <strain evidence="5">CHK191-13928</strain>
    </source>
</reference>
<organism evidence="5 6">
    <name type="scientific">Candidatus Anaerostipes excrementavium</name>
    <dbReference type="NCBI Taxonomy" id="2838463"/>
    <lineage>
        <taxon>Bacteria</taxon>
        <taxon>Bacillati</taxon>
        <taxon>Bacillota</taxon>
        <taxon>Clostridia</taxon>
        <taxon>Lachnospirales</taxon>
        <taxon>Lachnospiraceae</taxon>
        <taxon>Anaerostipes</taxon>
    </lineage>
</organism>
<dbReference type="InterPro" id="IPR000055">
    <property type="entry name" value="Restrct_endonuc_typeI_TRD"/>
</dbReference>
<evidence type="ECO:0000256" key="3">
    <source>
        <dbReference type="ARBA" id="ARBA00023125"/>
    </source>
</evidence>
<evidence type="ECO:0000259" key="4">
    <source>
        <dbReference type="Pfam" id="PF01420"/>
    </source>
</evidence>
<dbReference type="CDD" id="cd17495">
    <property type="entry name" value="RMtype1_S_Cep9333ORF4827P-TRD2-CR2_like"/>
    <property type="match status" value="1"/>
</dbReference>
<dbReference type="GO" id="GO:0009307">
    <property type="term" value="P:DNA restriction-modification system"/>
    <property type="evidence" value="ECO:0007669"/>
    <property type="project" value="UniProtKB-KW"/>
</dbReference>
<comment type="caution">
    <text evidence="5">The sequence shown here is derived from an EMBL/GenBank/DDBJ whole genome shotgun (WGS) entry which is preliminary data.</text>
</comment>